<dbReference type="Pfam" id="PF19847">
    <property type="entry name" value="DUF6322"/>
    <property type="match status" value="1"/>
</dbReference>
<dbReference type="OrthoDB" id="27152at10239"/>
<dbReference type="EMBL" id="HQ634175">
    <property type="protein sequence ID" value="AGH26465.1"/>
    <property type="molecule type" value="Genomic_DNA"/>
</dbReference>
<dbReference type="RefSeq" id="YP_007877700.1">
    <property type="nucleotide sequence ID" value="NC_021071.1"/>
</dbReference>
<proteinExistence type="predicted"/>
<dbReference type="KEGG" id="vg:15312119"/>
<keyword evidence="2" id="KW-1185">Reference proteome</keyword>
<organism evidence="1 2">
    <name type="scientific">Cyanophage P-RSM1</name>
    <dbReference type="NCBI Taxonomy" id="536444"/>
    <lineage>
        <taxon>Viruses</taxon>
        <taxon>Duplodnaviria</taxon>
        <taxon>Heunggongvirae</taxon>
        <taxon>Uroviricota</taxon>
        <taxon>Caudoviricetes</taxon>
        <taxon>Pantevenvirales</taxon>
        <taxon>Kyanoviridae</taxon>
        <taxon>Emcearvirus</taxon>
        <taxon>Emcearvirus gerard</taxon>
    </lineage>
</organism>
<evidence type="ECO:0000313" key="1">
    <source>
        <dbReference type="EMBL" id="AGH26465.1"/>
    </source>
</evidence>
<name>M4QQU4_9CAUD</name>
<evidence type="ECO:0000313" key="2">
    <source>
        <dbReference type="Proteomes" id="UP000201235"/>
    </source>
</evidence>
<dbReference type="GeneID" id="15312119"/>
<gene>
    <name evidence="1" type="ORF">CPPG_00149</name>
</gene>
<sequence>MNKFLPLIMLVMAGSAAHAGGIVTKHQSSLQHSVEAGYNSYTRMGNSYSISGTNVTTSHTPAASGSSAVSNGIGVNTYDSSTGVGSIGSITGTQTGTGSFSFSQSFTQGDAAGSNADEALYGNQVHYSGGTAGTASVGTVTNAHAVTLTGGGLAGTTTTGQFVSEISVFD</sequence>
<accession>M4QQU4</accession>
<reference evidence="1 2" key="1">
    <citation type="submission" date="2010-11" db="EMBL/GenBank/DDBJ databases">
        <title>The Genome Sequence of Cyanophage P-RSM1.</title>
        <authorList>
            <consortium name="The Broad Institute Genome Sequencing Platform"/>
            <person name="Henn M.R."/>
            <person name="Sullivan M.S."/>
            <person name="Osburne M.S."/>
            <person name="Levin J."/>
            <person name="Malboeuf C."/>
            <person name="Casali M."/>
            <person name="Russ C."/>
            <person name="Lennon N."/>
            <person name="Chapman S.B."/>
            <person name="Erlich R."/>
            <person name="Young S.K."/>
            <person name="Yandava C."/>
            <person name="Zeng Q."/>
            <person name="Alvarado L."/>
            <person name="Anderson S."/>
            <person name="Berlin A."/>
            <person name="Chen Z."/>
            <person name="Freedman E."/>
            <person name="Gellesch M."/>
            <person name="Goldberg J."/>
            <person name="Green L."/>
            <person name="Griggs A."/>
            <person name="Gujja S."/>
            <person name="Heilman E.R."/>
            <person name="Heiman D."/>
            <person name="Hollinger A."/>
            <person name="Howarth C."/>
            <person name="Larson L."/>
            <person name="Mehta T."/>
            <person name="Pearson M."/>
            <person name="Roberts A."/>
            <person name="Ryan E."/>
            <person name="Saif S."/>
            <person name="Shea T."/>
            <person name="Shenoy N."/>
            <person name="Sisk P."/>
            <person name="Stolte C."/>
            <person name="Sykes S."/>
            <person name="White J."/>
            <person name="Yu Q."/>
            <person name="Coleman M.L."/>
            <person name="Huang K.H."/>
            <person name="Weigele P.R."/>
            <person name="DeFrancesco A.S."/>
            <person name="Kern S.E."/>
            <person name="Thompson L.R."/>
            <person name="Fu R."/>
            <person name="Hombeck B."/>
            <person name="Chisholm S.W."/>
            <person name="Haas B."/>
            <person name="Nusbaum C."/>
            <person name="Birren B."/>
        </authorList>
    </citation>
    <scope>NUCLEOTIDE SEQUENCE [LARGE SCALE GENOMIC DNA]</scope>
    <source>
        <strain evidence="1 2">P-RSM1</strain>
    </source>
</reference>
<dbReference type="InterPro" id="IPR046285">
    <property type="entry name" value="DUF6322"/>
</dbReference>
<protein>
    <recommendedName>
        <fullName evidence="3">OMP1 protein</fullName>
    </recommendedName>
</protein>
<dbReference type="Proteomes" id="UP000201235">
    <property type="component" value="Segment"/>
</dbReference>
<evidence type="ECO:0008006" key="3">
    <source>
        <dbReference type="Google" id="ProtNLM"/>
    </source>
</evidence>